<keyword evidence="19" id="KW-1185">Reference proteome</keyword>
<keyword evidence="7" id="KW-0228">DNA excision</keyword>
<keyword evidence="6" id="KW-0227">DNA damage</keyword>
<feature type="domain" description="ABC transporter" evidence="17">
    <location>
        <begin position="582"/>
        <end position="914"/>
    </location>
</feature>
<gene>
    <name evidence="18" type="ORF">HNR65_000454</name>
</gene>
<proteinExistence type="inferred from homology"/>
<accession>A0A7W0C6Q9</accession>
<keyword evidence="11" id="KW-0267">Excision nuclease</keyword>
<dbReference type="InterPro" id="IPR041552">
    <property type="entry name" value="UvrA_DNA-bd"/>
</dbReference>
<dbReference type="Gene3D" id="1.10.8.280">
    <property type="entry name" value="ABC transporter ATPase domain-like"/>
    <property type="match status" value="1"/>
</dbReference>
<evidence type="ECO:0000313" key="18">
    <source>
        <dbReference type="EMBL" id="MBA2880147.1"/>
    </source>
</evidence>
<dbReference type="InterPro" id="IPR017871">
    <property type="entry name" value="ABC_transporter-like_CS"/>
</dbReference>
<evidence type="ECO:0000256" key="11">
    <source>
        <dbReference type="ARBA" id="ARBA00022881"/>
    </source>
</evidence>
<dbReference type="PROSITE" id="PS00211">
    <property type="entry name" value="ABC_TRANSPORTER_1"/>
    <property type="match status" value="1"/>
</dbReference>
<dbReference type="PROSITE" id="PS50893">
    <property type="entry name" value="ABC_TRANSPORTER_2"/>
    <property type="match status" value="2"/>
</dbReference>
<dbReference type="GO" id="GO:0009380">
    <property type="term" value="C:excinuclease repair complex"/>
    <property type="evidence" value="ECO:0007669"/>
    <property type="project" value="InterPro"/>
</dbReference>
<keyword evidence="12" id="KW-0238">DNA-binding</keyword>
<keyword evidence="5" id="KW-0547">Nucleotide-binding</keyword>
<dbReference type="GO" id="GO:0004518">
    <property type="term" value="F:nuclease activity"/>
    <property type="evidence" value="ECO:0007669"/>
    <property type="project" value="UniProtKB-KW"/>
</dbReference>
<dbReference type="Pfam" id="PF17760">
    <property type="entry name" value="UvrA_inter"/>
    <property type="match status" value="2"/>
</dbReference>
<dbReference type="Pfam" id="PF17755">
    <property type="entry name" value="UvrA_DNA-bind"/>
    <property type="match status" value="1"/>
</dbReference>
<keyword evidence="2" id="KW-0963">Cytoplasm</keyword>
<dbReference type="PANTHER" id="PTHR43152">
    <property type="entry name" value="UVRABC SYSTEM PROTEIN A"/>
    <property type="match status" value="1"/>
</dbReference>
<keyword evidence="13" id="KW-0234">DNA repair</keyword>
<dbReference type="GO" id="GO:0003677">
    <property type="term" value="F:DNA binding"/>
    <property type="evidence" value="ECO:0007669"/>
    <property type="project" value="UniProtKB-KW"/>
</dbReference>
<keyword evidence="9" id="KW-0862">Zinc</keyword>
<dbReference type="InterPro" id="IPR027417">
    <property type="entry name" value="P-loop_NTPase"/>
</dbReference>
<protein>
    <recommendedName>
        <fullName evidence="15">UvrABC system protein A</fullName>
    </recommendedName>
    <alternativeName>
        <fullName evidence="16">Excinuclease ABC subunit A</fullName>
    </alternativeName>
</protein>
<evidence type="ECO:0000256" key="15">
    <source>
        <dbReference type="ARBA" id="ARBA00039316"/>
    </source>
</evidence>
<comment type="subcellular location">
    <subcellularLocation>
        <location evidence="1">Cytoplasm</location>
    </subcellularLocation>
</comment>
<dbReference type="RefSeq" id="WP_181549810.1">
    <property type="nucleotide sequence ID" value="NZ_JACDUS010000001.1"/>
</dbReference>
<dbReference type="PANTHER" id="PTHR43152:SF3">
    <property type="entry name" value="UVRABC SYSTEM PROTEIN A"/>
    <property type="match status" value="1"/>
</dbReference>
<dbReference type="SMART" id="SM00382">
    <property type="entry name" value="AAA"/>
    <property type="match status" value="4"/>
</dbReference>
<name>A0A7W0C6Q9_9BACT</name>
<dbReference type="InterPro" id="IPR013815">
    <property type="entry name" value="ATP_grasp_subdomain_1"/>
</dbReference>
<dbReference type="EMBL" id="JACDUS010000001">
    <property type="protein sequence ID" value="MBA2880147.1"/>
    <property type="molecule type" value="Genomic_DNA"/>
</dbReference>
<evidence type="ECO:0000313" key="19">
    <source>
        <dbReference type="Proteomes" id="UP000525298"/>
    </source>
</evidence>
<dbReference type="GO" id="GO:0005737">
    <property type="term" value="C:cytoplasm"/>
    <property type="evidence" value="ECO:0007669"/>
    <property type="project" value="UniProtKB-SubCell"/>
</dbReference>
<dbReference type="InterPro" id="IPR041102">
    <property type="entry name" value="UvrA_inter"/>
</dbReference>
<evidence type="ECO:0000256" key="14">
    <source>
        <dbReference type="ARBA" id="ARBA00038000"/>
    </source>
</evidence>
<dbReference type="InterPro" id="IPR004602">
    <property type="entry name" value="UvrA"/>
</dbReference>
<evidence type="ECO:0000256" key="9">
    <source>
        <dbReference type="ARBA" id="ARBA00022833"/>
    </source>
</evidence>
<feature type="domain" description="ABC transporter" evidence="17">
    <location>
        <begin position="1422"/>
        <end position="1755"/>
    </location>
</feature>
<dbReference type="InterPro" id="IPR003439">
    <property type="entry name" value="ABC_transporter-like_ATP-bd"/>
</dbReference>
<evidence type="ECO:0000256" key="7">
    <source>
        <dbReference type="ARBA" id="ARBA00022769"/>
    </source>
</evidence>
<evidence type="ECO:0000256" key="10">
    <source>
        <dbReference type="ARBA" id="ARBA00022840"/>
    </source>
</evidence>
<sequence>MAQDQIRVVNARQNNLKNINVTVPVGAVTVVTGVAGAGKSSLAFDVLYAEGYRRYVETFSPYARQFLERLDRPEADRIEGVLPAISIARTSPVQTSRSTVGTMTSIDDYLRSLFARAAHLYCRGCGRPVHRESPEHIFDALLARGRDTTALICFSRPVGDAGPEDVRETLEQAGFSRVLEQGRALRIEEAGLDYGAAGPVTVVLDRVKLRPAARARIIDSIEAALQFGHGRIQLQMADSGETLHFSNSLHCPVCDIDYAEPTAALFSFNNPVGACETCNGFGRIIDIDPDLVIPDPGQSIANGAIRPFQTQSYSACQNDLMAWMRKNRLPADTPWQDLDSDLRERIWTGDGSWYGIDDFFDWLKSRRYKKHARIFLSRFRRYLTCPDCRGARLKPGSLLFQIKDKNFAQIEQMAIQDAQQFFRDADLDGNDRATEMLLSEIRDRLEFLCDVGLGYLSLGRQSRTLSGGETQRVTLATALGASLTSTLYVLDEPSVGLHPGDKQRLAGVLSKLAAAGNAVVVVEHDAAFIRGADRIIDLGPGPGIQGGHVVHQGTPAGLLKRKNSKTAAYFRGDLQIPRPEHRRPPGAKKLHITGAREHNLKNIDLEIPLGLLVCVTGVSGSGKSTLVDHVVYRNLRRQKGLEIMEPGACNGIAGHHHVSDAVLVDQSPLSRNTRMNAATYMGVLDPIRTAFAGTRAAKQMGLTKSAFSFNTPAGACPHCQGAGYERVELQFLPDVYVRCPGCDGRRFRPYVLDVHFRGYHIADVLSLPARDVAELFSDRPAVVDALVPMIDIGLGYLSLSQSAPTLSGGEAQRLKLARHLARARHAENLLFLLDEPTTGLHPDNVADLAGCLQQLANQGHSVMVIEHDMDLARSADWIIDMGPAGGDDGGRITGQGTPEHIAGLDTLTARAMQNIAPDVSEIPESAGRRGKAVFGKSISIRGAREHNLADISVEIPKNRLVCVTGVSGSGKSTLAFDVLYSEGRERFLDCLPVYARQYMQPLSRPDVDRVESLPPTVALEQKISRAGAMSTAGTASEVYHYLRLLFSALGSPFCPGCGVAGQTADAAEITRQILRRFDGAKIRILAPLVRKRKGYHADVIARALADGFAFVRIDGKFYESAAPPKLDRYGIHDVEAMTAEVMVDRKRPEQIRTGVKTGLEAGAGAVIVTAADQKSRGRDHFFSTRRACPECGAGLPQADPRLFTWSQQFGACQVCQGTGRVKTGDSEPDTDVPVCPACSGTRLRPEALAVKINNSNIGEVAAMTISGVRKWLHGLDAVSAEVSQRVLPEINARLQLLENLGVGYLTLDRPSNTLSTGEAQRVRIAAEISSNLRGVCYVLDEPTVGLHPKNAQALVSALCELRDRGNTVVVVEHEEPVIRAADHVIDLGPGAGVDGGRVVAAGTPKSLEKNRASVTGQWLGASAAEDLWRRRSLENCPCLTVSGASCHNLSNVSVDFPLGRLVCVTGVSGSGKSTLVRDVTFRAVRAALAGRPLPKTAAGLSGMEWIKSAKEVDESPIGRTPRSVPATYVGIMDEIRRIFAMTPEARARGYTAGRFSFNVSGGRCEACGGQGRHRVEMPLLPVVHIPCDVCGGRRYNPETLAVRFKDRSIAGVLDMTVDEALDFFSAFPKLLGSLQFLSDIGLGYVKLGQPSPTLSGGEAQRMKLAAELTTRSAGGGFYVLDEPTTGLHMADVAKLVSALQQMADRGDTVVVIEHDMDLIAAADCVIDMGPGGGEMGGKVVARGTPEMVASSAESLTAAYLREKLAAAQR</sequence>
<comment type="similarity">
    <text evidence="14">Belongs to the ABC transporter superfamily. UvrA family.</text>
</comment>
<dbReference type="Gene3D" id="3.30.1490.20">
    <property type="entry name" value="ATP-grasp fold, A domain"/>
    <property type="match status" value="1"/>
</dbReference>
<evidence type="ECO:0000256" key="8">
    <source>
        <dbReference type="ARBA" id="ARBA00022771"/>
    </source>
</evidence>
<dbReference type="SUPFAM" id="SSF52540">
    <property type="entry name" value="P-loop containing nucleoside triphosphate hydrolases"/>
    <property type="match status" value="4"/>
</dbReference>
<dbReference type="Proteomes" id="UP000525298">
    <property type="component" value="Unassembled WGS sequence"/>
</dbReference>
<dbReference type="GO" id="GO:0016887">
    <property type="term" value="F:ATP hydrolysis activity"/>
    <property type="evidence" value="ECO:0007669"/>
    <property type="project" value="InterPro"/>
</dbReference>
<dbReference type="InterPro" id="IPR003593">
    <property type="entry name" value="AAA+_ATPase"/>
</dbReference>
<evidence type="ECO:0000256" key="5">
    <source>
        <dbReference type="ARBA" id="ARBA00022741"/>
    </source>
</evidence>
<evidence type="ECO:0000256" key="6">
    <source>
        <dbReference type="ARBA" id="ARBA00022763"/>
    </source>
</evidence>
<evidence type="ECO:0000256" key="4">
    <source>
        <dbReference type="ARBA" id="ARBA00022737"/>
    </source>
</evidence>
<evidence type="ECO:0000256" key="16">
    <source>
        <dbReference type="ARBA" id="ARBA00042156"/>
    </source>
</evidence>
<organism evidence="18 19">
    <name type="scientific">Desulfosalsimonas propionicica</name>
    <dbReference type="NCBI Taxonomy" id="332175"/>
    <lineage>
        <taxon>Bacteria</taxon>
        <taxon>Pseudomonadati</taxon>
        <taxon>Thermodesulfobacteriota</taxon>
        <taxon>Desulfobacteria</taxon>
        <taxon>Desulfobacterales</taxon>
        <taxon>Desulfosalsimonadaceae</taxon>
        <taxon>Desulfosalsimonas</taxon>
    </lineage>
</organism>
<keyword evidence="4" id="KW-0677">Repeat</keyword>
<dbReference type="Gene3D" id="3.40.50.300">
    <property type="entry name" value="P-loop containing nucleotide triphosphate hydrolases"/>
    <property type="match status" value="5"/>
</dbReference>
<keyword evidence="3" id="KW-0479">Metal-binding</keyword>
<dbReference type="GO" id="GO:0008270">
    <property type="term" value="F:zinc ion binding"/>
    <property type="evidence" value="ECO:0007669"/>
    <property type="project" value="UniProtKB-KW"/>
</dbReference>
<dbReference type="Gene3D" id="1.20.1580.10">
    <property type="entry name" value="ABC transporter ATPase like domain"/>
    <property type="match status" value="3"/>
</dbReference>
<dbReference type="Gene3D" id="3.30.190.20">
    <property type="match status" value="1"/>
</dbReference>
<evidence type="ECO:0000256" key="13">
    <source>
        <dbReference type="ARBA" id="ARBA00023204"/>
    </source>
</evidence>
<dbReference type="NCBIfam" id="TIGR00630">
    <property type="entry name" value="uvra"/>
    <property type="match status" value="1"/>
</dbReference>
<reference evidence="18 19" key="1">
    <citation type="submission" date="2020-07" db="EMBL/GenBank/DDBJ databases">
        <title>Genomic Encyclopedia of Type Strains, Phase IV (KMG-IV): sequencing the most valuable type-strain genomes for metagenomic binning, comparative biology and taxonomic classification.</title>
        <authorList>
            <person name="Goeker M."/>
        </authorList>
    </citation>
    <scope>NUCLEOTIDE SEQUENCE [LARGE SCALE GENOMIC DNA]</scope>
    <source>
        <strain evidence="18 19">DSM 17721</strain>
    </source>
</reference>
<dbReference type="GO" id="GO:0006289">
    <property type="term" value="P:nucleotide-excision repair"/>
    <property type="evidence" value="ECO:0007669"/>
    <property type="project" value="InterPro"/>
</dbReference>
<evidence type="ECO:0000259" key="17">
    <source>
        <dbReference type="PROSITE" id="PS50893"/>
    </source>
</evidence>
<evidence type="ECO:0000256" key="1">
    <source>
        <dbReference type="ARBA" id="ARBA00004496"/>
    </source>
</evidence>
<keyword evidence="8" id="KW-0863">Zinc-finger</keyword>
<comment type="caution">
    <text evidence="18">The sequence shown here is derived from an EMBL/GenBank/DDBJ whole genome shotgun (WGS) entry which is preliminary data.</text>
</comment>
<evidence type="ECO:0000256" key="2">
    <source>
        <dbReference type="ARBA" id="ARBA00022490"/>
    </source>
</evidence>
<dbReference type="GO" id="GO:0005524">
    <property type="term" value="F:ATP binding"/>
    <property type="evidence" value="ECO:0007669"/>
    <property type="project" value="UniProtKB-KW"/>
</dbReference>
<evidence type="ECO:0000256" key="12">
    <source>
        <dbReference type="ARBA" id="ARBA00023125"/>
    </source>
</evidence>
<evidence type="ECO:0000256" key="3">
    <source>
        <dbReference type="ARBA" id="ARBA00022723"/>
    </source>
</evidence>
<keyword evidence="10" id="KW-0067">ATP-binding</keyword>